<proteinExistence type="predicted"/>
<accession>A8N667</accession>
<dbReference type="OrthoDB" id="3344950at2759"/>
<dbReference type="AlphaFoldDB" id="A8N667"/>
<sequence length="173" mass="20078">MGKLFFLIFSPQFVSNKAYLYPASAEMLNFDEPRPPKQTGIDAFNYILPTIKSEIVKSRRHWDAHEPKMWSRAQGISDKDLVNFTIEDDLVEIRSAATSYGYIILGKIRLPAINDEEGEGYVHVRIHDPPNRGQEDVIFHSLFTDEADRDEDGRPTKWRAIQTRDFPLEFFNE</sequence>
<keyword evidence="2" id="KW-1185">Reference proteome</keyword>
<dbReference type="OMA" id="HEPEYFA"/>
<dbReference type="eggNOG" id="ENOG502S8TX">
    <property type="taxonomic scope" value="Eukaryota"/>
</dbReference>
<dbReference type="Proteomes" id="UP000001861">
    <property type="component" value="Unassembled WGS sequence"/>
</dbReference>
<dbReference type="VEuPathDB" id="FungiDB:CC1G_01981"/>
<dbReference type="HOGENOM" id="CLU_119592_0_0_1"/>
<dbReference type="InParanoid" id="A8N667"/>
<dbReference type="EMBL" id="AACS02000003">
    <property type="protein sequence ID" value="EAU91492.2"/>
    <property type="molecule type" value="Genomic_DNA"/>
</dbReference>
<gene>
    <name evidence="1" type="ORF">CC1G_01981</name>
</gene>
<protein>
    <submittedName>
        <fullName evidence="1">Uncharacterized protein</fullName>
    </submittedName>
</protein>
<dbReference type="GeneID" id="6006785"/>
<dbReference type="KEGG" id="cci:CC1G_01981"/>
<name>A8N667_COPC7</name>
<organism evidence="1 2">
    <name type="scientific">Coprinopsis cinerea (strain Okayama-7 / 130 / ATCC MYA-4618 / FGSC 9003)</name>
    <name type="common">Inky cap fungus</name>
    <name type="synonym">Hormographiella aspergillata</name>
    <dbReference type="NCBI Taxonomy" id="240176"/>
    <lineage>
        <taxon>Eukaryota</taxon>
        <taxon>Fungi</taxon>
        <taxon>Dikarya</taxon>
        <taxon>Basidiomycota</taxon>
        <taxon>Agaricomycotina</taxon>
        <taxon>Agaricomycetes</taxon>
        <taxon>Agaricomycetidae</taxon>
        <taxon>Agaricales</taxon>
        <taxon>Agaricineae</taxon>
        <taxon>Psathyrellaceae</taxon>
        <taxon>Coprinopsis</taxon>
    </lineage>
</organism>
<reference evidence="1 2" key="1">
    <citation type="journal article" date="2010" name="Proc. Natl. Acad. Sci. U.S.A.">
        <title>Insights into evolution of multicellular fungi from the assembled chromosomes of the mushroom Coprinopsis cinerea (Coprinus cinereus).</title>
        <authorList>
            <person name="Stajich J.E."/>
            <person name="Wilke S.K."/>
            <person name="Ahren D."/>
            <person name="Au C.H."/>
            <person name="Birren B.W."/>
            <person name="Borodovsky M."/>
            <person name="Burns C."/>
            <person name="Canback B."/>
            <person name="Casselton L.A."/>
            <person name="Cheng C.K."/>
            <person name="Deng J."/>
            <person name="Dietrich F.S."/>
            <person name="Fargo D.C."/>
            <person name="Farman M.L."/>
            <person name="Gathman A.C."/>
            <person name="Goldberg J."/>
            <person name="Guigo R."/>
            <person name="Hoegger P.J."/>
            <person name="Hooker J.B."/>
            <person name="Huggins A."/>
            <person name="James T.Y."/>
            <person name="Kamada T."/>
            <person name="Kilaru S."/>
            <person name="Kodira C."/>
            <person name="Kues U."/>
            <person name="Kupfer D."/>
            <person name="Kwan H.S."/>
            <person name="Lomsadze A."/>
            <person name="Li W."/>
            <person name="Lilly W.W."/>
            <person name="Ma L.J."/>
            <person name="Mackey A.J."/>
            <person name="Manning G."/>
            <person name="Martin F."/>
            <person name="Muraguchi H."/>
            <person name="Natvig D.O."/>
            <person name="Palmerini H."/>
            <person name="Ramesh M.A."/>
            <person name="Rehmeyer C.J."/>
            <person name="Roe B.A."/>
            <person name="Shenoy N."/>
            <person name="Stanke M."/>
            <person name="Ter-Hovhannisyan V."/>
            <person name="Tunlid A."/>
            <person name="Velagapudi R."/>
            <person name="Vision T.J."/>
            <person name="Zeng Q."/>
            <person name="Zolan M.E."/>
            <person name="Pukkila P.J."/>
        </authorList>
    </citation>
    <scope>NUCLEOTIDE SEQUENCE [LARGE SCALE GENOMIC DNA]</scope>
    <source>
        <strain evidence="2">Okayama-7 / 130 / ATCC MYA-4618 / FGSC 9003</strain>
    </source>
</reference>
<evidence type="ECO:0000313" key="1">
    <source>
        <dbReference type="EMBL" id="EAU91492.2"/>
    </source>
</evidence>
<comment type="caution">
    <text evidence="1">The sequence shown here is derived from an EMBL/GenBank/DDBJ whole genome shotgun (WGS) entry which is preliminary data.</text>
</comment>
<dbReference type="RefSeq" id="XP_001830345.2">
    <property type="nucleotide sequence ID" value="XM_001830293.2"/>
</dbReference>
<evidence type="ECO:0000313" key="2">
    <source>
        <dbReference type="Proteomes" id="UP000001861"/>
    </source>
</evidence>